<feature type="compositionally biased region" description="Low complexity" evidence="1">
    <location>
        <begin position="104"/>
        <end position="122"/>
    </location>
</feature>
<dbReference type="Proteomes" id="UP000007431">
    <property type="component" value="Unassembled WGS sequence"/>
</dbReference>
<feature type="compositionally biased region" description="Polar residues" evidence="1">
    <location>
        <begin position="215"/>
        <end position="224"/>
    </location>
</feature>
<feature type="region of interest" description="Disordered" evidence="1">
    <location>
        <begin position="188"/>
        <end position="279"/>
    </location>
</feature>
<evidence type="ECO:0000256" key="1">
    <source>
        <dbReference type="SAM" id="MobiDB-lite"/>
    </source>
</evidence>
<keyword evidence="3" id="KW-1185">Reference proteome</keyword>
<dbReference type="RefSeq" id="XP_003030234.1">
    <property type="nucleotide sequence ID" value="XM_003030188.1"/>
</dbReference>
<feature type="compositionally biased region" description="Polar residues" evidence="1">
    <location>
        <begin position="244"/>
        <end position="254"/>
    </location>
</feature>
<organism evidence="3">
    <name type="scientific">Schizophyllum commune (strain H4-8 / FGSC 9210)</name>
    <name type="common">Split gill fungus</name>
    <dbReference type="NCBI Taxonomy" id="578458"/>
    <lineage>
        <taxon>Eukaryota</taxon>
        <taxon>Fungi</taxon>
        <taxon>Dikarya</taxon>
        <taxon>Basidiomycota</taxon>
        <taxon>Agaricomycotina</taxon>
        <taxon>Agaricomycetes</taxon>
        <taxon>Agaricomycetidae</taxon>
        <taxon>Agaricales</taxon>
        <taxon>Schizophyllaceae</taxon>
        <taxon>Schizophyllum</taxon>
    </lineage>
</organism>
<name>D8QA23_SCHCM</name>
<evidence type="ECO:0000313" key="2">
    <source>
        <dbReference type="EMBL" id="EFI95331.1"/>
    </source>
</evidence>
<dbReference type="VEuPathDB" id="FungiDB:SCHCODRAFT_02600842"/>
<dbReference type="InParanoid" id="D8QA23"/>
<evidence type="ECO:0000313" key="3">
    <source>
        <dbReference type="Proteomes" id="UP000007431"/>
    </source>
</evidence>
<dbReference type="OrthoDB" id="10323915at2759"/>
<dbReference type="HOGENOM" id="CLU_998045_0_0_1"/>
<dbReference type="AlphaFoldDB" id="D8QA23"/>
<accession>D8QA23</accession>
<proteinExistence type="predicted"/>
<dbReference type="GeneID" id="9588513"/>
<reference evidence="2 3" key="1">
    <citation type="journal article" date="2010" name="Nat. Biotechnol.">
        <title>Genome sequence of the model mushroom Schizophyllum commune.</title>
        <authorList>
            <person name="Ohm R.A."/>
            <person name="de Jong J.F."/>
            <person name="Lugones L.G."/>
            <person name="Aerts A."/>
            <person name="Kothe E."/>
            <person name="Stajich J.E."/>
            <person name="de Vries R.P."/>
            <person name="Record E."/>
            <person name="Levasseur A."/>
            <person name="Baker S.E."/>
            <person name="Bartholomew K.A."/>
            <person name="Coutinho P.M."/>
            <person name="Erdmann S."/>
            <person name="Fowler T.J."/>
            <person name="Gathman A.C."/>
            <person name="Lombard V."/>
            <person name="Henrissat B."/>
            <person name="Knabe N."/>
            <person name="Kuees U."/>
            <person name="Lilly W.W."/>
            <person name="Lindquist E."/>
            <person name="Lucas S."/>
            <person name="Magnuson J.K."/>
            <person name="Piumi F."/>
            <person name="Raudaskoski M."/>
            <person name="Salamov A."/>
            <person name="Schmutz J."/>
            <person name="Schwarze F.W.M.R."/>
            <person name="vanKuyk P.A."/>
            <person name="Horton J.S."/>
            <person name="Grigoriev I.V."/>
            <person name="Woesten H.A.B."/>
        </authorList>
    </citation>
    <scope>NUCLEOTIDE SEQUENCE [LARGE SCALE GENOMIC DNA]</scope>
    <source>
        <strain evidence="3">H4-8 / FGSC 9210</strain>
    </source>
</reference>
<protein>
    <submittedName>
        <fullName evidence="2">Uncharacterized protein</fullName>
    </submittedName>
</protein>
<dbReference type="KEGG" id="scm:SCHCO_02600842"/>
<feature type="region of interest" description="Disordered" evidence="1">
    <location>
        <begin position="96"/>
        <end position="139"/>
    </location>
</feature>
<dbReference type="EMBL" id="GL377308">
    <property type="protein sequence ID" value="EFI95331.1"/>
    <property type="molecule type" value="Genomic_DNA"/>
</dbReference>
<sequence>MSVATAYATHASSSMLVGYHSALAYNNPALFAIRGRPTQELYTYVGFGTAEPCILHMPNHLRLARSRPPKRPRAVTVSGMLDEASSVLSTADVQTPTTAYYEGPATPRSPSTSRVSTPTSASYRTPTPDEIVDGARAKQAAEDDKIRAFYAKNPALAALRPFTTTHLPTPPSSPGSEAEALPVANLVQSTPRPGIKRPHRPADIKTGPITPPASPTTTRANNRFLQAPMTPPESPTIPRKFRASLQTMRPLTQRSPTTPTSPSKIPRRAGSSVPKSPRL</sequence>
<gene>
    <name evidence="2" type="ORF">SCHCODRAFT_236137</name>
</gene>